<protein>
    <submittedName>
        <fullName evidence="2">Radical SAM protein</fullName>
    </submittedName>
</protein>
<organism evidence="2 3">
    <name type="scientific">Candidatus Desulfatifera sulfidica</name>
    <dbReference type="NCBI Taxonomy" id="2841691"/>
    <lineage>
        <taxon>Bacteria</taxon>
        <taxon>Pseudomonadati</taxon>
        <taxon>Thermodesulfobacteriota</taxon>
        <taxon>Desulfobulbia</taxon>
        <taxon>Desulfobulbales</taxon>
        <taxon>Desulfobulbaceae</taxon>
        <taxon>Candidatus Desulfatifera</taxon>
    </lineage>
</organism>
<dbReference type="PANTHER" id="PTHR42731">
    <property type="entry name" value="SLL1084 PROTEIN"/>
    <property type="match status" value="1"/>
</dbReference>
<dbReference type="PANTHER" id="PTHR42731:SF5">
    <property type="entry name" value="RADICAL SAM DOMAIN PROTEIN"/>
    <property type="match status" value="1"/>
</dbReference>
<dbReference type="SMART" id="SM00729">
    <property type="entry name" value="Elp3"/>
    <property type="match status" value="1"/>
</dbReference>
<proteinExistence type="predicted"/>
<evidence type="ECO:0000313" key="2">
    <source>
        <dbReference type="EMBL" id="MBC8208259.1"/>
    </source>
</evidence>
<name>A0A8J6N7R5_9BACT</name>
<dbReference type="InterPro" id="IPR058240">
    <property type="entry name" value="rSAM_sf"/>
</dbReference>
<dbReference type="InterPro" id="IPR023404">
    <property type="entry name" value="rSAM_horseshoe"/>
</dbReference>
<dbReference type="CDD" id="cd01335">
    <property type="entry name" value="Radical_SAM"/>
    <property type="match status" value="1"/>
</dbReference>
<evidence type="ECO:0000259" key="1">
    <source>
        <dbReference type="PROSITE" id="PS51918"/>
    </source>
</evidence>
<feature type="domain" description="Radical SAM core" evidence="1">
    <location>
        <begin position="230"/>
        <end position="468"/>
    </location>
</feature>
<evidence type="ECO:0000313" key="3">
    <source>
        <dbReference type="Proteomes" id="UP000599024"/>
    </source>
</evidence>
<dbReference type="SFLD" id="SFLDG01082">
    <property type="entry name" value="B12-binding_domain_containing"/>
    <property type="match status" value="1"/>
</dbReference>
<dbReference type="EMBL" id="JACNLK010000032">
    <property type="protein sequence ID" value="MBC8208259.1"/>
    <property type="molecule type" value="Genomic_DNA"/>
</dbReference>
<dbReference type="SFLD" id="SFLDS00029">
    <property type="entry name" value="Radical_SAM"/>
    <property type="match status" value="1"/>
</dbReference>
<dbReference type="AlphaFoldDB" id="A0A8J6N7R5"/>
<reference evidence="2 3" key="1">
    <citation type="submission" date="2020-08" db="EMBL/GenBank/DDBJ databases">
        <title>Bridging the membrane lipid divide: bacteria of the FCB group superphylum have the potential to synthesize archaeal ether lipids.</title>
        <authorList>
            <person name="Villanueva L."/>
            <person name="Von Meijenfeldt F.A.B."/>
            <person name="Westbye A.B."/>
            <person name="Yadav S."/>
            <person name="Hopmans E.C."/>
            <person name="Dutilh B.E."/>
            <person name="Sinninghe Damste J.S."/>
        </authorList>
    </citation>
    <scope>NUCLEOTIDE SEQUENCE [LARGE SCALE GENOMIC DNA]</scope>
    <source>
        <strain evidence="2">NIOZ-UU81</strain>
    </source>
</reference>
<dbReference type="GO" id="GO:0051536">
    <property type="term" value="F:iron-sulfur cluster binding"/>
    <property type="evidence" value="ECO:0007669"/>
    <property type="project" value="InterPro"/>
</dbReference>
<sequence length="581" mass="64603">MAAERGSYLKKWTGQLPVALVYPNSYAVGMSSLGFQLVYGLLGRMDGLVCERFFLDDPSQPLRSLESGHLLSDFPLIFCSISFEHDYLNLVRLLRLGGIQPLAEDRDEQVRAGQPLVICGGVVTFMNPEPLAPFVDLFLVGEAEPVLDDFMNCLLEGFPGTGREELLAQLAREVRGCYAPRFYKPQYGAGETGAFQGFNVTREGLPKRIAVNRVSECQTAAHSQVLTPEAEFSDLYLTELGRGCSRGCRFCAAGFIYRPPRLWDAQAVRAGVEQRFTGVNRVGLLGMEMAPQENLAELADYLRADGCSLSFSSLRADRISGPLLELLAASDIKSVAIAPDGASERLRRVINKGLDRDDLLDAAERLVGAGLNRLKLYVMIGLPTETEDDLAEFVELIRAIKKRILPLGRSRGHLTEINLSLNSFVPKPWTPFQFHAFGVSEQLAPGEIRPMKQALGLLKGRIKWLQKELRHEANVRMNHDKPEQVLFQAVLSRADRRMGPVLLDMADSGRPWKQAMKRQGLTPEQFAVCGHGREAVFPWSLVGQEIEQDYLWHEYMKGLAEKTTVPCDTALCKRCGVCNAE</sequence>
<dbReference type="Pfam" id="PF19864">
    <property type="entry name" value="Radical_SAM_N2"/>
    <property type="match status" value="1"/>
</dbReference>
<dbReference type="Gene3D" id="3.80.30.20">
    <property type="entry name" value="tm_1862 like domain"/>
    <property type="match status" value="1"/>
</dbReference>
<dbReference type="PROSITE" id="PS51918">
    <property type="entry name" value="RADICAL_SAM"/>
    <property type="match status" value="1"/>
</dbReference>
<accession>A0A8J6N7R5</accession>
<dbReference type="InterPro" id="IPR007197">
    <property type="entry name" value="rSAM"/>
</dbReference>
<gene>
    <name evidence="2" type="ORF">H8E79_03705</name>
</gene>
<comment type="caution">
    <text evidence="2">The sequence shown here is derived from an EMBL/GenBank/DDBJ whole genome shotgun (WGS) entry which is preliminary data.</text>
</comment>
<dbReference type="GO" id="GO:0003824">
    <property type="term" value="F:catalytic activity"/>
    <property type="evidence" value="ECO:0007669"/>
    <property type="project" value="InterPro"/>
</dbReference>
<dbReference type="SUPFAM" id="SSF102114">
    <property type="entry name" value="Radical SAM enzymes"/>
    <property type="match status" value="1"/>
</dbReference>
<dbReference type="InterPro" id="IPR006638">
    <property type="entry name" value="Elp3/MiaA/NifB-like_rSAM"/>
</dbReference>
<dbReference type="InterPro" id="IPR045784">
    <property type="entry name" value="Radical_SAM_N2"/>
</dbReference>
<dbReference type="Pfam" id="PF04055">
    <property type="entry name" value="Radical_SAM"/>
    <property type="match status" value="1"/>
</dbReference>
<dbReference type="Proteomes" id="UP000599024">
    <property type="component" value="Unassembled WGS sequence"/>
</dbReference>